<dbReference type="HOGENOM" id="CLU_2224303_0_0_1"/>
<dbReference type="EMBL" id="KN831948">
    <property type="protein sequence ID" value="KIO12085.1"/>
    <property type="molecule type" value="Genomic_DNA"/>
</dbReference>
<proteinExistence type="predicted"/>
<keyword evidence="3" id="KW-1185">Reference proteome</keyword>
<accession>A0A0C3PE60</accession>
<organism evidence="2 3">
    <name type="scientific">Pisolithus tinctorius Marx 270</name>
    <dbReference type="NCBI Taxonomy" id="870435"/>
    <lineage>
        <taxon>Eukaryota</taxon>
        <taxon>Fungi</taxon>
        <taxon>Dikarya</taxon>
        <taxon>Basidiomycota</taxon>
        <taxon>Agaricomycotina</taxon>
        <taxon>Agaricomycetes</taxon>
        <taxon>Agaricomycetidae</taxon>
        <taxon>Boletales</taxon>
        <taxon>Sclerodermatineae</taxon>
        <taxon>Pisolithaceae</taxon>
        <taxon>Pisolithus</taxon>
    </lineage>
</organism>
<reference evidence="3" key="2">
    <citation type="submission" date="2015-01" db="EMBL/GenBank/DDBJ databases">
        <title>Evolutionary Origins and Diversification of the Mycorrhizal Mutualists.</title>
        <authorList>
            <consortium name="DOE Joint Genome Institute"/>
            <consortium name="Mycorrhizal Genomics Consortium"/>
            <person name="Kohler A."/>
            <person name="Kuo A."/>
            <person name="Nagy L.G."/>
            <person name="Floudas D."/>
            <person name="Copeland A."/>
            <person name="Barry K.W."/>
            <person name="Cichocki N."/>
            <person name="Veneault-Fourrey C."/>
            <person name="LaButti K."/>
            <person name="Lindquist E.A."/>
            <person name="Lipzen A."/>
            <person name="Lundell T."/>
            <person name="Morin E."/>
            <person name="Murat C."/>
            <person name="Riley R."/>
            <person name="Ohm R."/>
            <person name="Sun H."/>
            <person name="Tunlid A."/>
            <person name="Henrissat B."/>
            <person name="Grigoriev I.V."/>
            <person name="Hibbett D.S."/>
            <person name="Martin F."/>
        </authorList>
    </citation>
    <scope>NUCLEOTIDE SEQUENCE [LARGE SCALE GENOMIC DNA]</scope>
    <source>
        <strain evidence="3">Marx 270</strain>
    </source>
</reference>
<evidence type="ECO:0000313" key="2">
    <source>
        <dbReference type="EMBL" id="KIO12085.1"/>
    </source>
</evidence>
<sequence length="106" mass="11901">MYDSHVLAGKVTLIATFRTYRSCVKHFPFVGSDRSRIFHNLLWQISSILKAANITSMPHEARQDEPAKLIMPSRMSQPSAPQDGGRDSLQAGNSPMEREFDLPLSL</sequence>
<evidence type="ECO:0000256" key="1">
    <source>
        <dbReference type="SAM" id="MobiDB-lite"/>
    </source>
</evidence>
<dbReference type="AlphaFoldDB" id="A0A0C3PE60"/>
<evidence type="ECO:0000313" key="3">
    <source>
        <dbReference type="Proteomes" id="UP000054217"/>
    </source>
</evidence>
<reference evidence="2 3" key="1">
    <citation type="submission" date="2014-04" db="EMBL/GenBank/DDBJ databases">
        <authorList>
            <consortium name="DOE Joint Genome Institute"/>
            <person name="Kuo A."/>
            <person name="Kohler A."/>
            <person name="Costa M.D."/>
            <person name="Nagy L.G."/>
            <person name="Floudas D."/>
            <person name="Copeland A."/>
            <person name="Barry K.W."/>
            <person name="Cichocki N."/>
            <person name="Veneault-Fourrey C."/>
            <person name="LaButti K."/>
            <person name="Lindquist E.A."/>
            <person name="Lipzen A."/>
            <person name="Lundell T."/>
            <person name="Morin E."/>
            <person name="Murat C."/>
            <person name="Sun H."/>
            <person name="Tunlid A."/>
            <person name="Henrissat B."/>
            <person name="Grigoriev I.V."/>
            <person name="Hibbett D.S."/>
            <person name="Martin F."/>
            <person name="Nordberg H.P."/>
            <person name="Cantor M.N."/>
            <person name="Hua S.X."/>
        </authorList>
    </citation>
    <scope>NUCLEOTIDE SEQUENCE [LARGE SCALE GENOMIC DNA]</scope>
    <source>
        <strain evidence="2 3">Marx 270</strain>
    </source>
</reference>
<dbReference type="Proteomes" id="UP000054217">
    <property type="component" value="Unassembled WGS sequence"/>
</dbReference>
<feature type="region of interest" description="Disordered" evidence="1">
    <location>
        <begin position="70"/>
        <end position="106"/>
    </location>
</feature>
<dbReference type="InParanoid" id="A0A0C3PE60"/>
<gene>
    <name evidence="2" type="ORF">M404DRAFT_7016</name>
</gene>
<name>A0A0C3PE60_PISTI</name>
<protein>
    <submittedName>
        <fullName evidence="2">Uncharacterized protein</fullName>
    </submittedName>
</protein>
<feature type="compositionally biased region" description="Basic and acidic residues" evidence="1">
    <location>
        <begin position="96"/>
        <end position="106"/>
    </location>
</feature>